<proteinExistence type="predicted"/>
<organism evidence="2 3">
    <name type="scientific">Rubripirellula amarantea</name>
    <dbReference type="NCBI Taxonomy" id="2527999"/>
    <lineage>
        <taxon>Bacteria</taxon>
        <taxon>Pseudomonadati</taxon>
        <taxon>Planctomycetota</taxon>
        <taxon>Planctomycetia</taxon>
        <taxon>Pirellulales</taxon>
        <taxon>Pirellulaceae</taxon>
        <taxon>Rubripirellula</taxon>
    </lineage>
</organism>
<evidence type="ECO:0000313" key="3">
    <source>
        <dbReference type="Proteomes" id="UP000316598"/>
    </source>
</evidence>
<keyword evidence="1" id="KW-1133">Transmembrane helix</keyword>
<keyword evidence="1" id="KW-0812">Transmembrane</keyword>
<dbReference type="Proteomes" id="UP000316598">
    <property type="component" value="Unassembled WGS sequence"/>
</dbReference>
<evidence type="ECO:0000256" key="1">
    <source>
        <dbReference type="SAM" id="Phobius"/>
    </source>
</evidence>
<dbReference type="RefSeq" id="WP_146513139.1">
    <property type="nucleotide sequence ID" value="NZ_SJPI01000001.1"/>
</dbReference>
<dbReference type="AlphaFoldDB" id="A0A5C5WPN8"/>
<accession>A0A5C5WPN8</accession>
<dbReference type="InterPro" id="IPR018247">
    <property type="entry name" value="EF_Hand_1_Ca_BS"/>
</dbReference>
<sequence>MKKQHHPSRLRCRRGASLIDVAIGSMLMATLLIPSMNLINESRANSNRLDIRQELLHHAEQTIESTKLTLSEDSAFASAMSRPTDQLVRISSRYGSFALARVQVSADTSVRPAELVTISVDVWQDDDNNRRLDANELSASLRTQWAAP</sequence>
<dbReference type="EMBL" id="SJPI01000001">
    <property type="protein sequence ID" value="TWT52824.1"/>
    <property type="molecule type" value="Genomic_DNA"/>
</dbReference>
<reference evidence="2 3" key="1">
    <citation type="submission" date="2019-02" db="EMBL/GenBank/DDBJ databases">
        <title>Deep-cultivation of Planctomycetes and their phenomic and genomic characterization uncovers novel biology.</title>
        <authorList>
            <person name="Wiegand S."/>
            <person name="Jogler M."/>
            <person name="Boedeker C."/>
            <person name="Pinto D."/>
            <person name="Vollmers J."/>
            <person name="Rivas-Marin E."/>
            <person name="Kohn T."/>
            <person name="Peeters S.H."/>
            <person name="Heuer A."/>
            <person name="Rast P."/>
            <person name="Oberbeckmann S."/>
            <person name="Bunk B."/>
            <person name="Jeske O."/>
            <person name="Meyerdierks A."/>
            <person name="Storesund J.E."/>
            <person name="Kallscheuer N."/>
            <person name="Luecker S."/>
            <person name="Lage O.M."/>
            <person name="Pohl T."/>
            <person name="Merkel B.J."/>
            <person name="Hornburger P."/>
            <person name="Mueller R.-W."/>
            <person name="Bruemmer F."/>
            <person name="Labrenz M."/>
            <person name="Spormann A.M."/>
            <person name="Op Den Camp H."/>
            <person name="Overmann J."/>
            <person name="Amann R."/>
            <person name="Jetten M.S.M."/>
            <person name="Mascher T."/>
            <person name="Medema M.H."/>
            <person name="Devos D.P."/>
            <person name="Kaster A.-K."/>
            <person name="Ovreas L."/>
            <person name="Rohde M."/>
            <person name="Galperin M.Y."/>
            <person name="Jogler C."/>
        </authorList>
    </citation>
    <scope>NUCLEOTIDE SEQUENCE [LARGE SCALE GENOMIC DNA]</scope>
    <source>
        <strain evidence="2 3">Pla22</strain>
    </source>
</reference>
<feature type="transmembrane region" description="Helical" evidence="1">
    <location>
        <begin position="21"/>
        <end position="39"/>
    </location>
</feature>
<dbReference type="PROSITE" id="PS00018">
    <property type="entry name" value="EF_HAND_1"/>
    <property type="match status" value="1"/>
</dbReference>
<dbReference type="OrthoDB" id="290315at2"/>
<evidence type="ECO:0000313" key="2">
    <source>
        <dbReference type="EMBL" id="TWT52824.1"/>
    </source>
</evidence>
<name>A0A5C5WPN8_9BACT</name>
<keyword evidence="1" id="KW-0472">Membrane</keyword>
<gene>
    <name evidence="2" type="ORF">Pla22_04520</name>
</gene>
<protein>
    <submittedName>
        <fullName evidence="2">Uncharacterized protein</fullName>
    </submittedName>
</protein>
<keyword evidence="3" id="KW-1185">Reference proteome</keyword>
<comment type="caution">
    <text evidence="2">The sequence shown here is derived from an EMBL/GenBank/DDBJ whole genome shotgun (WGS) entry which is preliminary data.</text>
</comment>